<dbReference type="InterPro" id="IPR055097">
    <property type="entry name" value="Ig_NUP210_2nd"/>
</dbReference>
<evidence type="ECO:0000259" key="7">
    <source>
        <dbReference type="Pfam" id="PF22963"/>
    </source>
</evidence>
<dbReference type="PANTHER" id="PTHR23019:SF0">
    <property type="entry name" value="NUCLEAR PORE MEMBRANE GLYCOPROTEIN 210"/>
    <property type="match status" value="1"/>
</dbReference>
<feature type="region of interest" description="Disordered" evidence="1">
    <location>
        <begin position="1852"/>
        <end position="1907"/>
    </location>
</feature>
<name>A0A7J7K1F7_BUGNE</name>
<evidence type="ECO:0000256" key="1">
    <source>
        <dbReference type="SAM" id="MobiDB-lite"/>
    </source>
</evidence>
<feature type="domain" description="NUP210 Ig-like" evidence="5">
    <location>
        <begin position="1380"/>
        <end position="1485"/>
    </location>
</feature>
<dbReference type="InterPro" id="IPR003343">
    <property type="entry name" value="Big_2"/>
</dbReference>
<dbReference type="InterPro" id="IPR056899">
    <property type="entry name" value="Ig_NUP210_9th"/>
</dbReference>
<dbReference type="PANTHER" id="PTHR23019">
    <property type="entry name" value="NUCLEAR PORE MEMBRANE GLYCOPROTEIN GP210-RELATED"/>
    <property type="match status" value="1"/>
</dbReference>
<feature type="domain" description="NUP210 Ig-like" evidence="11">
    <location>
        <begin position="566"/>
        <end position="651"/>
    </location>
</feature>
<evidence type="ECO:0000259" key="5">
    <source>
        <dbReference type="Pfam" id="PF22959"/>
    </source>
</evidence>
<dbReference type="InterPro" id="IPR055096">
    <property type="entry name" value="Ig_NUP210_1st"/>
</dbReference>
<dbReference type="InterPro" id="IPR045197">
    <property type="entry name" value="NUP210-like"/>
</dbReference>
<dbReference type="Pfam" id="PF22963">
    <property type="entry name" value="Ig_NUP210_3rd"/>
    <property type="match status" value="1"/>
</dbReference>
<feature type="compositionally biased region" description="Polar residues" evidence="1">
    <location>
        <begin position="1895"/>
        <end position="1907"/>
    </location>
</feature>
<dbReference type="Pfam" id="PF22962">
    <property type="entry name" value="Ig_NUP210_7th"/>
    <property type="match status" value="1"/>
</dbReference>
<comment type="caution">
    <text evidence="15">The sequence shown here is derived from an EMBL/GenBank/DDBJ whole genome shotgun (WGS) entry which is preliminary data.</text>
</comment>
<dbReference type="InterPro" id="IPR056897">
    <property type="entry name" value="Ig_NUP210_4th"/>
</dbReference>
<feature type="domain" description="NUP210 Ig-like" evidence="10">
    <location>
        <begin position="901"/>
        <end position="977"/>
    </location>
</feature>
<evidence type="ECO:0000259" key="4">
    <source>
        <dbReference type="Pfam" id="PF22957"/>
    </source>
</evidence>
<feature type="domain" description="NUP210 Ig-like" evidence="6">
    <location>
        <begin position="672"/>
        <end position="769"/>
    </location>
</feature>
<evidence type="ECO:0000259" key="10">
    <source>
        <dbReference type="Pfam" id="PF24902"/>
    </source>
</evidence>
<dbReference type="InterPro" id="IPR056898">
    <property type="entry name" value="Ig_NUP210_6th"/>
</dbReference>
<dbReference type="Pfam" id="PF22959">
    <property type="entry name" value="Ig_NUP210_15th"/>
    <property type="match status" value="1"/>
</dbReference>
<feature type="domain" description="NUP210 Ig-like" evidence="8">
    <location>
        <begin position="56"/>
        <end position="144"/>
    </location>
</feature>
<dbReference type="InterPro" id="IPR055099">
    <property type="entry name" value="Ig_NUP210_7th"/>
</dbReference>
<dbReference type="InterPro" id="IPR055094">
    <property type="entry name" value="NUP210_Ig15"/>
</dbReference>
<evidence type="ECO:0000259" key="11">
    <source>
        <dbReference type="Pfam" id="PF24935"/>
    </source>
</evidence>
<evidence type="ECO:0000313" key="15">
    <source>
        <dbReference type="EMBL" id="KAF6031426.1"/>
    </source>
</evidence>
<dbReference type="Pfam" id="PF02368">
    <property type="entry name" value="Big_2"/>
    <property type="match status" value="1"/>
</dbReference>
<keyword evidence="2" id="KW-0472">Membrane</keyword>
<dbReference type="Pfam" id="PF26184">
    <property type="entry name" value="Ig_NUP210_8th"/>
    <property type="match status" value="1"/>
</dbReference>
<dbReference type="InterPro" id="IPR055098">
    <property type="entry name" value="Ig_NUP210_3rd"/>
</dbReference>
<dbReference type="Pfam" id="PF26181">
    <property type="entry name" value="Ig_NUP210_13th"/>
    <property type="match status" value="1"/>
</dbReference>
<evidence type="ECO:0000259" key="6">
    <source>
        <dbReference type="Pfam" id="PF22962"/>
    </source>
</evidence>
<protein>
    <submittedName>
        <fullName evidence="15">NUP210</fullName>
    </submittedName>
</protein>
<evidence type="ECO:0000259" key="13">
    <source>
        <dbReference type="Pfam" id="PF25354"/>
    </source>
</evidence>
<gene>
    <name evidence="15" type="ORF">EB796_010292</name>
</gene>
<feature type="domain" description="NUP210 Ig-like" evidence="9">
    <location>
        <begin position="153"/>
        <end position="263"/>
    </location>
</feature>
<feature type="domain" description="NUP210 Ig-like" evidence="7">
    <location>
        <begin position="273"/>
        <end position="368"/>
    </location>
</feature>
<dbReference type="Pfam" id="PF22967">
    <property type="entry name" value="Ig_NUP210_1st"/>
    <property type="match status" value="1"/>
</dbReference>
<dbReference type="Pfam" id="PF22957">
    <property type="entry name" value="NUP210_Ig"/>
    <property type="match status" value="1"/>
</dbReference>
<evidence type="ECO:0000256" key="2">
    <source>
        <dbReference type="SAM" id="Phobius"/>
    </source>
</evidence>
<dbReference type="OrthoDB" id="361283at2759"/>
<evidence type="ECO:0000259" key="3">
    <source>
        <dbReference type="Pfam" id="PF02368"/>
    </source>
</evidence>
<dbReference type="InterPro" id="IPR057586">
    <property type="entry name" value="Ig_NUP210_16th"/>
</dbReference>
<dbReference type="GO" id="GO:0005643">
    <property type="term" value="C:nuclear pore"/>
    <property type="evidence" value="ECO:0007669"/>
    <property type="project" value="TreeGrafter"/>
</dbReference>
<evidence type="ECO:0000259" key="14">
    <source>
        <dbReference type="Pfam" id="PF26181"/>
    </source>
</evidence>
<dbReference type="Pfam" id="PF24902">
    <property type="entry name" value="Ig_NUP210_9th"/>
    <property type="match status" value="1"/>
</dbReference>
<dbReference type="Pfam" id="PF25354">
    <property type="entry name" value="Ig_NUP210_16th"/>
    <property type="match status" value="1"/>
</dbReference>
<feature type="domain" description="NUP210 Ig-like" evidence="14">
    <location>
        <begin position="1174"/>
        <end position="1292"/>
    </location>
</feature>
<feature type="domain" description="NUP210 fourth Ig-like" evidence="12">
    <location>
        <begin position="378"/>
        <end position="456"/>
    </location>
</feature>
<feature type="transmembrane region" description="Helical" evidence="2">
    <location>
        <begin position="1804"/>
        <end position="1827"/>
    </location>
</feature>
<reference evidence="15" key="1">
    <citation type="submission" date="2020-06" db="EMBL/GenBank/DDBJ databases">
        <title>Draft genome of Bugula neritina, a colonial animal packing powerful symbionts and potential medicines.</title>
        <authorList>
            <person name="Rayko M."/>
        </authorList>
    </citation>
    <scope>NUCLEOTIDE SEQUENCE [LARGE SCALE GENOMIC DNA]</scope>
    <source>
        <strain evidence="15">Kwan_BN1</strain>
    </source>
</reference>
<dbReference type="EMBL" id="VXIV02001606">
    <property type="protein sequence ID" value="KAF6031426.1"/>
    <property type="molecule type" value="Genomic_DNA"/>
</dbReference>
<proteinExistence type="predicted"/>
<keyword evidence="2" id="KW-0812">Transmembrane</keyword>
<accession>A0A7J7K1F7</accession>
<dbReference type="InterPro" id="IPR058779">
    <property type="entry name" value="Ig_NUP210_13th"/>
</dbReference>
<keyword evidence="2" id="KW-1133">Transmembrane helix</keyword>
<dbReference type="InterPro" id="IPR055095">
    <property type="entry name" value="NUP210_Ig_C"/>
</dbReference>
<dbReference type="Pfam" id="PF26183">
    <property type="entry name" value="Ig_NUP210_14th"/>
    <property type="match status" value="1"/>
</dbReference>
<feature type="domain" description="NUP210 C-terminal Ig-like" evidence="4">
    <location>
        <begin position="1603"/>
        <end position="1720"/>
    </location>
</feature>
<dbReference type="Proteomes" id="UP000593567">
    <property type="component" value="Unassembled WGS sequence"/>
</dbReference>
<evidence type="ECO:0000259" key="12">
    <source>
        <dbReference type="Pfam" id="PF24991"/>
    </source>
</evidence>
<evidence type="ECO:0000259" key="8">
    <source>
        <dbReference type="Pfam" id="PF22967"/>
    </source>
</evidence>
<organism evidence="15 16">
    <name type="scientific">Bugula neritina</name>
    <name type="common">Brown bryozoan</name>
    <name type="synonym">Sertularia neritina</name>
    <dbReference type="NCBI Taxonomy" id="10212"/>
    <lineage>
        <taxon>Eukaryota</taxon>
        <taxon>Metazoa</taxon>
        <taxon>Spiralia</taxon>
        <taxon>Lophotrochozoa</taxon>
        <taxon>Bryozoa</taxon>
        <taxon>Gymnolaemata</taxon>
        <taxon>Cheilostomatida</taxon>
        <taxon>Flustrina</taxon>
        <taxon>Buguloidea</taxon>
        <taxon>Bugulidae</taxon>
        <taxon>Bugula</taxon>
    </lineage>
</organism>
<feature type="domain" description="NUP210 Ig-like" evidence="13">
    <location>
        <begin position="1493"/>
        <end position="1551"/>
    </location>
</feature>
<evidence type="ECO:0000259" key="9">
    <source>
        <dbReference type="Pfam" id="PF22969"/>
    </source>
</evidence>
<feature type="domain" description="BIG2" evidence="3">
    <location>
        <begin position="1083"/>
        <end position="1147"/>
    </location>
</feature>
<keyword evidence="16" id="KW-1185">Reference proteome</keyword>
<dbReference type="Pfam" id="PF24935">
    <property type="entry name" value="Ig_NUP210_6th"/>
    <property type="match status" value="1"/>
</dbReference>
<dbReference type="Pfam" id="PF24991">
    <property type="entry name" value="Ig_NUP210_4th"/>
    <property type="match status" value="1"/>
</dbReference>
<dbReference type="Pfam" id="PF26182">
    <property type="entry name" value="Ig_NUP210_5th"/>
    <property type="match status" value="1"/>
</dbReference>
<sequence>MLILCYYVKYMLNINQENACQGLTGMAEKRNCGLFLSTLNYIIIVLCSQLAQCNAAKLNEPKILLPYYSTSPSSYQIEIHDANGCFKWTSSRPEVVSIKLNQDVTCSHSVTVTAVYRQPDRVTTFLLAENEETGEVLRCDVIVDSISVISIETTTRELYLEDSPEKFQMSARDSEGNTFSTLEATPFEWRLVSDSESDEVALVTADDILRIIAFADSSYDTPAHIEEMELQGLRGDTILVEGIRTGAANVAVRLQDPAYRAVAGDSVRLIVIANVMLSPLDAYILLFTALRYRAYVIKQNVRHEISLPSTQYQLEVKDTGICSLNSTYSEVYGESLGSTQVVLRDKNMPAKLLEAIHQPTASVHVVLPGFIAFTIQPGENWVLEAGRVYQITVNVLDKQKRRIHLSESVRLTTKFIEVYFDVLESSINGSHHVVRAKVAGHTDITSALTSVIKKDGSEYEISPAIEGTQQLDIFDPISITPPLLAFPWIANYEVFYSGQFAASGGSGDYVWYLADSSIAELGPRSGTVVQVSTKNTVGVSDVTASDTKNTAHAATGKVYVVPPEGMVFNAHQVEVEVGSDLLLPLAIFGSFNSERIIFTDCRQLPLAVTPQTDVFAYVEGSVDTPLPEGSCTVIRLQAKRAGHTVITATYSADGIDLKASITIAAFDPLLAVDPEVSSVLALGSSRILTFTGGPQPWVLDPSEYFEIGAVSDGSVVKVNKVKGSSVIHRLSASCSDLGEQEVSLTVGNQPTKTNGHPATRSASIRVLCKEPAGVQLTPQVPQPTNLPPCPVSLDSDSVIPAHNYRQLHINVLVTDDQGRVFDNISSLNFEWSVSDSSLGTLASADSVLNSGSTKDVTKTNVAWYQRLSPKEVSGTLIIFLTLNWKLKKQVTLELVPDASLSPSEVMVFNHPQSSATLDVKGGSGFFIQRHDPENLATVKFSEESRQVVVNPIVDGNLRVEVLDLCLAADTPADSIIQMAGAHSIQLTVRDKVQQGSTLTAVVKVLDHRGDPLPAEYFQLMKLEPSLDEKSQHLIRIQEVANEERTSALFIVKGVELGTASLKFVAQAQRGANITSNVQNIQVFPPLRLEPRNVTILVGAALGVLAVGGPQPQSSIEYSLYDTDGRVATISGSGLIEARAIGSVKVVAQAVGVEESSGNRIVYSEDTGEVHVVKLMGVRLYTPLSMLQTDTKMPVYAMGLSEHQTPFSFANIFPPLSFHWSTSNGEVASLQSVYHASDIELPVESRFSQQLLAKREGHVTVSLEVSVQQSIGKSSLQQIDGNVVVKDEQHIQVFNSLELLSPSTCAGQVLITPNTEARLVTNRDSAAASMSYDVRGSTNLLKVKQNGDIVSGGQAGSVFVLVTAVERFGTNQTLLLLVKIKPVSYIMLNCETVFKTDRPLDFVPAGSILKYRVSSHDEVGQKFDFTNSQLRFRPNRFDLLQVTAGSENTTVIVHAPKVSPYSWGGTALKVWEANQPRVADYININVQQGIVTESSYVVGDVISLKSSFLTTAGEEGSWSTPDTGKLVVEKDTGNALAINSGTVTVNYNIGYQLISTQLQIQPLTHLHLDTRHINSLSLSKQKFNIPVQINNADKSGAAGIHRPNAAYPFTCHLLAEFTGSNSHLPDVSSLFTAEPSHDQRTGSYSCTLLAQSINPQLKFLLSAVEGNVLVSVISLDTKVSSLQSAITFLPPVDVRTKELYFTAAEPQSYLEVSATATTISEVDVKIEGRLSSMLHHSSANRYGDVYRIPFRLSTYNPESIEDTIVITDRLSEETYEIKVHILASNGTAASQRSRIGHLLWDNTDLLIFVLACLIVTIICLLIGSYSVLGSKKPPSPASDSRIFQNASPISSIGYSPSSGDYGSSPWQRQRNSGGKAALWSSGYEPQEASHADVTQFRKSPSKLMSPSF</sequence>
<evidence type="ECO:0000313" key="16">
    <source>
        <dbReference type="Proteomes" id="UP000593567"/>
    </source>
</evidence>
<feature type="compositionally biased region" description="Low complexity" evidence="1">
    <location>
        <begin position="1852"/>
        <end position="1864"/>
    </location>
</feature>
<dbReference type="Pfam" id="PF22969">
    <property type="entry name" value="Ig_NUP210_2nd"/>
    <property type="match status" value="1"/>
</dbReference>